<gene>
    <name evidence="2" type="ORF">AUEXF2481DRAFT_89104</name>
</gene>
<feature type="region of interest" description="Disordered" evidence="1">
    <location>
        <begin position="581"/>
        <end position="656"/>
    </location>
</feature>
<organism evidence="2 3">
    <name type="scientific">Aureobasidium subglaciale (strain EXF-2481)</name>
    <name type="common">Aureobasidium pullulans var. subglaciale</name>
    <dbReference type="NCBI Taxonomy" id="1043005"/>
    <lineage>
        <taxon>Eukaryota</taxon>
        <taxon>Fungi</taxon>
        <taxon>Dikarya</taxon>
        <taxon>Ascomycota</taxon>
        <taxon>Pezizomycotina</taxon>
        <taxon>Dothideomycetes</taxon>
        <taxon>Dothideomycetidae</taxon>
        <taxon>Dothideales</taxon>
        <taxon>Saccotheciaceae</taxon>
        <taxon>Aureobasidium</taxon>
    </lineage>
</organism>
<dbReference type="OrthoDB" id="3917741at2759"/>
<reference evidence="2 3" key="1">
    <citation type="journal article" date="2014" name="BMC Genomics">
        <title>Genome sequencing of four Aureobasidium pullulans varieties: biotechnological potential, stress tolerance, and description of new species.</title>
        <authorList>
            <person name="Gostin Ar C."/>
            <person name="Ohm R.A."/>
            <person name="Kogej T."/>
            <person name="Sonjak S."/>
            <person name="Turk M."/>
            <person name="Zajc J."/>
            <person name="Zalar P."/>
            <person name="Grube M."/>
            <person name="Sun H."/>
            <person name="Han J."/>
            <person name="Sharma A."/>
            <person name="Chiniquy J."/>
            <person name="Ngan C.Y."/>
            <person name="Lipzen A."/>
            <person name="Barry K."/>
            <person name="Grigoriev I.V."/>
            <person name="Gunde-Cimerman N."/>
        </authorList>
    </citation>
    <scope>NUCLEOTIDE SEQUENCE [LARGE SCALE GENOMIC DNA]</scope>
    <source>
        <strain evidence="2 3">EXF-2481</strain>
    </source>
</reference>
<evidence type="ECO:0000313" key="3">
    <source>
        <dbReference type="Proteomes" id="UP000030641"/>
    </source>
</evidence>
<protein>
    <recommendedName>
        <fullName evidence="4">BTB domain-containing protein</fullName>
    </recommendedName>
</protein>
<sequence>MSTPHGWNSRIWTEQIFLAHLNDQQIVEIRTKERMPQSFRVSRSLFSHYCPKAQLARAGGPFDFETSNRGVLLQFFKWLHTGNIAADADWYMATELYFIAAQVGSIALARSAMTQLQKACREPNKTDLSYYGYIAVVEDMVGTESALFRYIEDTYFNHWSPDSDAHDNAPEHEKPGLFFKKLYERSFREQRDTENCSCRHDHCRYHDHESEAERLATCGHLASHTLVVNASVHDSTKTVEPGLPIRTSRKSKAAVRKSMNTLPMSEDEDSLLRETRFTASRAGTPRVDPATGSWLKEKCSAPADFPDDYHGLLTSLPQVKSIKAPDCFFNQYNITVRNRNHWLNTLKFGGPRQRERAGMLLAMWECLGWLEGPEVVTNKELDCVRGTVTSRTRQRASTGSNTAWSQKEKDAVGKIMGEIEEDQACVSLGLLARSRLCAERLKTQYGHIRTDNAVHAYWSTRRALADPVAPEGVDQGNHVVSSTIGGQIADENKSENNSQRRGFGVAWTAQETKAMFDFMNAFDNDPTISIFSTTRRNMLCSAHLKATFDTDRTAVAINVRYNRARREAEAEAQIRDALPNTHTDYTALQRGPATVVKGATQHELKTPLMRKQVISTTPAGHAATGSPAASSNHTDSAHLTAIDPITKRSERRTEEEHDTMIKVYKEIEASPALVNLNVREREKLCSGSLKARNGIERSAHSIKGRMSRSDLTKDTSAKRARDDNNNDDDLEPLMTRQKRRQGKFRFVNELFDAGEE</sequence>
<dbReference type="GeneID" id="25372092"/>
<dbReference type="HOGENOM" id="CLU_376816_0_0_1"/>
<evidence type="ECO:0000313" key="2">
    <source>
        <dbReference type="EMBL" id="KEQ95046.1"/>
    </source>
</evidence>
<evidence type="ECO:0008006" key="4">
    <source>
        <dbReference type="Google" id="ProtNLM"/>
    </source>
</evidence>
<feature type="region of interest" description="Disordered" evidence="1">
    <location>
        <begin position="696"/>
        <end position="736"/>
    </location>
</feature>
<feature type="compositionally biased region" description="Basic and acidic residues" evidence="1">
    <location>
        <begin position="707"/>
        <end position="724"/>
    </location>
</feature>
<feature type="compositionally biased region" description="Basic and acidic residues" evidence="1">
    <location>
        <begin position="645"/>
        <end position="656"/>
    </location>
</feature>
<proteinExistence type="predicted"/>
<dbReference type="AlphaFoldDB" id="A0A074Z867"/>
<evidence type="ECO:0000256" key="1">
    <source>
        <dbReference type="SAM" id="MobiDB-lite"/>
    </source>
</evidence>
<dbReference type="InParanoid" id="A0A074Z867"/>
<keyword evidence="3" id="KW-1185">Reference proteome</keyword>
<dbReference type="Proteomes" id="UP000030641">
    <property type="component" value="Unassembled WGS sequence"/>
</dbReference>
<dbReference type="EMBL" id="KL584760">
    <property type="protein sequence ID" value="KEQ95046.1"/>
    <property type="molecule type" value="Genomic_DNA"/>
</dbReference>
<name>A0A074Z867_AURSE</name>
<dbReference type="RefSeq" id="XP_013343627.1">
    <property type="nucleotide sequence ID" value="XM_013488173.1"/>
</dbReference>
<accession>A0A074Z867</accession>